<dbReference type="RefSeq" id="WP_018577124.1">
    <property type="nucleotide sequence ID" value="NZ_KB892395.1"/>
</dbReference>
<dbReference type="InterPro" id="IPR020040">
    <property type="entry name" value="Ribosomal_uL6_a/b-dom"/>
</dbReference>
<dbReference type="PANTHER" id="PTHR11655:SF14">
    <property type="entry name" value="LARGE RIBOSOMAL SUBUNIT PROTEIN UL6M"/>
    <property type="match status" value="1"/>
</dbReference>
<dbReference type="HAMAP" id="MF_01365_B">
    <property type="entry name" value="Ribosomal_uL6_B"/>
    <property type="match status" value="1"/>
</dbReference>
<accession>A0A0W0YW20</accession>
<evidence type="ECO:0000313" key="10">
    <source>
        <dbReference type="EMBL" id="KTD61042.1"/>
    </source>
</evidence>
<dbReference type="PATRIC" id="fig|1122169.6.peg.1486"/>
<dbReference type="PROSITE" id="PS00525">
    <property type="entry name" value="RIBOSOMAL_L6_1"/>
    <property type="match status" value="1"/>
</dbReference>
<keyword evidence="2 6" id="KW-0699">rRNA-binding</keyword>
<dbReference type="EMBL" id="LNYW01000039">
    <property type="protein sequence ID" value="KTD61042.1"/>
    <property type="molecule type" value="Genomic_DNA"/>
</dbReference>
<dbReference type="PIRSF" id="PIRSF002162">
    <property type="entry name" value="Ribosomal_L6"/>
    <property type="match status" value="1"/>
</dbReference>
<dbReference type="SUPFAM" id="SSF56053">
    <property type="entry name" value="Ribosomal protein L6"/>
    <property type="match status" value="2"/>
</dbReference>
<dbReference type="PRINTS" id="PR00059">
    <property type="entry name" value="RIBOSOMALL6"/>
</dbReference>
<dbReference type="GO" id="GO:0003735">
    <property type="term" value="F:structural constituent of ribosome"/>
    <property type="evidence" value="ECO:0007669"/>
    <property type="project" value="UniProtKB-UniRule"/>
</dbReference>
<comment type="similarity">
    <text evidence="1 6 7">Belongs to the universal ribosomal protein uL6 family.</text>
</comment>
<dbReference type="NCBIfam" id="TIGR03654">
    <property type="entry name" value="L6_bact"/>
    <property type="match status" value="1"/>
</dbReference>
<evidence type="ECO:0000256" key="2">
    <source>
        <dbReference type="ARBA" id="ARBA00022730"/>
    </source>
</evidence>
<sequence>MSRVAKAPVVHPANVDVTFADGTITIKGPKGTLTQKINRLVSITKNKESNQLEFAPAANDPKAWAQAGTARALVSNMVHGVTEGFTITLELVGVGYRAQAKDQSISLSLGFSHPVEYELPKGVAVETPNNTTIILKGVDKQILGQVASEIRAFRPPEPYKGKGVRYAGEVIVRKEAKKK</sequence>
<dbReference type="AlphaFoldDB" id="A0A0W0YW20"/>
<name>A0A0W0YW20_9GAMM</name>
<dbReference type="InterPro" id="IPR036789">
    <property type="entry name" value="Ribosomal_uL6-like_a/b-dom_sf"/>
</dbReference>
<evidence type="ECO:0000256" key="7">
    <source>
        <dbReference type="RuleBase" id="RU003869"/>
    </source>
</evidence>
<comment type="subunit">
    <text evidence="6">Part of the 50S ribosomal subunit.</text>
</comment>
<organism evidence="10 11">
    <name type="scientific">Legionella shakespearei DSM 23087</name>
    <dbReference type="NCBI Taxonomy" id="1122169"/>
    <lineage>
        <taxon>Bacteria</taxon>
        <taxon>Pseudomonadati</taxon>
        <taxon>Pseudomonadota</taxon>
        <taxon>Gammaproteobacteria</taxon>
        <taxon>Legionellales</taxon>
        <taxon>Legionellaceae</taxon>
        <taxon>Legionella</taxon>
    </lineage>
</organism>
<dbReference type="GO" id="GO:0022625">
    <property type="term" value="C:cytosolic large ribosomal subunit"/>
    <property type="evidence" value="ECO:0007669"/>
    <property type="project" value="UniProtKB-UniRule"/>
</dbReference>
<keyword evidence="3 6" id="KW-0694">RNA-binding</keyword>
<reference evidence="10 11" key="1">
    <citation type="submission" date="2015-11" db="EMBL/GenBank/DDBJ databases">
        <title>Genomic analysis of 38 Legionella species identifies large and diverse effector repertoires.</title>
        <authorList>
            <person name="Burstein D."/>
            <person name="Amaro F."/>
            <person name="Zusman T."/>
            <person name="Lifshitz Z."/>
            <person name="Cohen O."/>
            <person name="Gilbert J.A."/>
            <person name="Pupko T."/>
            <person name="Shuman H.A."/>
            <person name="Segal G."/>
        </authorList>
    </citation>
    <scope>NUCLEOTIDE SEQUENCE [LARGE SCALE GENOMIC DNA]</scope>
    <source>
        <strain evidence="10 11">ATCC 49655</strain>
    </source>
</reference>
<evidence type="ECO:0000259" key="9">
    <source>
        <dbReference type="Pfam" id="PF00347"/>
    </source>
</evidence>
<dbReference type="PANTHER" id="PTHR11655">
    <property type="entry name" value="60S/50S RIBOSOMAL PROTEIN L6/L9"/>
    <property type="match status" value="1"/>
</dbReference>
<dbReference type="Pfam" id="PF00347">
    <property type="entry name" value="Ribosomal_L6"/>
    <property type="match status" value="2"/>
</dbReference>
<dbReference type="GO" id="GO:0019843">
    <property type="term" value="F:rRNA binding"/>
    <property type="evidence" value="ECO:0007669"/>
    <property type="project" value="UniProtKB-UniRule"/>
</dbReference>
<dbReference type="Proteomes" id="UP000054600">
    <property type="component" value="Unassembled WGS sequence"/>
</dbReference>
<evidence type="ECO:0000256" key="4">
    <source>
        <dbReference type="ARBA" id="ARBA00022980"/>
    </source>
</evidence>
<dbReference type="FunFam" id="3.90.930.12:FF:000002">
    <property type="entry name" value="50S ribosomal protein L6"/>
    <property type="match status" value="1"/>
</dbReference>
<evidence type="ECO:0000256" key="1">
    <source>
        <dbReference type="ARBA" id="ARBA00009356"/>
    </source>
</evidence>
<dbReference type="STRING" id="1122169.Lsha_1289"/>
<proteinExistence type="inferred from homology"/>
<dbReference type="InterPro" id="IPR000702">
    <property type="entry name" value="Ribosomal_uL6-like"/>
</dbReference>
<dbReference type="InterPro" id="IPR002358">
    <property type="entry name" value="Ribosomal_uL6_CS"/>
</dbReference>
<dbReference type="GO" id="GO:0002181">
    <property type="term" value="P:cytoplasmic translation"/>
    <property type="evidence" value="ECO:0007669"/>
    <property type="project" value="TreeGrafter"/>
</dbReference>
<dbReference type="OrthoDB" id="9805007at2"/>
<protein>
    <recommendedName>
        <fullName evidence="6">Large ribosomal subunit protein uL6</fullName>
    </recommendedName>
</protein>
<evidence type="ECO:0000313" key="11">
    <source>
        <dbReference type="Proteomes" id="UP000054600"/>
    </source>
</evidence>
<feature type="domain" description="Large ribosomal subunit protein uL6 alpha-beta" evidence="9">
    <location>
        <begin position="92"/>
        <end position="166"/>
    </location>
</feature>
<keyword evidence="4 6" id="KW-0689">Ribosomal protein</keyword>
<dbReference type="FunFam" id="3.90.930.12:FF:000001">
    <property type="entry name" value="50S ribosomal protein L6"/>
    <property type="match status" value="1"/>
</dbReference>
<dbReference type="InterPro" id="IPR019906">
    <property type="entry name" value="Ribosomal_uL6_bac-type"/>
</dbReference>
<feature type="domain" description="Large ribosomal subunit protein uL6 alpha-beta" evidence="9">
    <location>
        <begin position="12"/>
        <end position="84"/>
    </location>
</feature>
<keyword evidence="5 6" id="KW-0687">Ribonucleoprotein</keyword>
<comment type="caution">
    <text evidence="10">The sequence shown here is derived from an EMBL/GenBank/DDBJ whole genome shotgun (WGS) entry which is preliminary data.</text>
</comment>
<keyword evidence="11" id="KW-1185">Reference proteome</keyword>
<dbReference type="Gene3D" id="3.90.930.12">
    <property type="entry name" value="Ribosomal protein L6, alpha-beta domain"/>
    <property type="match status" value="2"/>
</dbReference>
<gene>
    <name evidence="6 10" type="primary">rplF</name>
    <name evidence="10" type="ORF">Lsha_1289</name>
</gene>
<evidence type="ECO:0000256" key="5">
    <source>
        <dbReference type="ARBA" id="ARBA00023274"/>
    </source>
</evidence>
<dbReference type="eggNOG" id="COG0097">
    <property type="taxonomic scope" value="Bacteria"/>
</dbReference>
<comment type="function">
    <text evidence="6 8">This protein binds to the 23S rRNA, and is important in its secondary structure. It is located near the subunit interface in the base of the L7/L12 stalk, and near the tRNA binding site of the peptidyltransferase center.</text>
</comment>
<evidence type="ECO:0000256" key="8">
    <source>
        <dbReference type="RuleBase" id="RU003870"/>
    </source>
</evidence>
<evidence type="ECO:0000256" key="3">
    <source>
        <dbReference type="ARBA" id="ARBA00022884"/>
    </source>
</evidence>
<evidence type="ECO:0000256" key="6">
    <source>
        <dbReference type="HAMAP-Rule" id="MF_01365"/>
    </source>
</evidence>